<dbReference type="EMBL" id="VFPU01000001">
    <property type="protein sequence ID" value="TQM95256.1"/>
    <property type="molecule type" value="Genomic_DNA"/>
</dbReference>
<dbReference type="Proteomes" id="UP000315133">
    <property type="component" value="Unassembled WGS sequence"/>
</dbReference>
<reference evidence="3 4" key="1">
    <citation type="submission" date="2019-06" db="EMBL/GenBank/DDBJ databases">
        <title>Sequencing the genomes of 1000 actinobacteria strains.</title>
        <authorList>
            <person name="Klenk H.-P."/>
        </authorList>
    </citation>
    <scope>NUCLEOTIDE SEQUENCE [LARGE SCALE GENOMIC DNA]</scope>
    <source>
        <strain evidence="3 4">DSM 12362</strain>
    </source>
</reference>
<proteinExistence type="predicted"/>
<accession>A0A543KJQ2</accession>
<feature type="region of interest" description="Disordered" evidence="1">
    <location>
        <begin position="1"/>
        <end position="27"/>
    </location>
</feature>
<feature type="domain" description="DUF4097" evidence="2">
    <location>
        <begin position="63"/>
        <end position="228"/>
    </location>
</feature>
<name>A0A543KJQ2_9MICO</name>
<evidence type="ECO:0000313" key="3">
    <source>
        <dbReference type="EMBL" id="TQM95256.1"/>
    </source>
</evidence>
<comment type="caution">
    <text evidence="3">The sequence shown here is derived from an EMBL/GenBank/DDBJ whole genome shotgun (WGS) entry which is preliminary data.</text>
</comment>
<protein>
    <submittedName>
        <fullName evidence="3">Putative adhesin</fullName>
    </submittedName>
</protein>
<evidence type="ECO:0000313" key="4">
    <source>
        <dbReference type="Proteomes" id="UP000315133"/>
    </source>
</evidence>
<dbReference type="RefSeq" id="WP_170233472.1">
    <property type="nucleotide sequence ID" value="NZ_BAAAIL010000003.1"/>
</dbReference>
<sequence length="260" mass="26232">MTGPRDQPVQPQDHPAQPPLPAPAYARRHGPVRAVGGAAVALLVAGGVAATVPAMVEDAEHQVLTLPAGTAELVVHGDAGDVDVRAAAPGEEPVVAATKHWSFREPTPVVTTTGGVTTVSLDCPSAAQLAQCYADWQVAVPTGMPVTVRASVGEVDVTGLTGDVTVDGSVGDVTVTGAPTSLRVTTSVGQIRATLAEPPGSVELRTAVGDVELRLPDGATYDVRATATLDPAVVEVESDPASEHEVRVSSSVGSVLVTGG</sequence>
<dbReference type="AlphaFoldDB" id="A0A543KJQ2"/>
<dbReference type="Pfam" id="PF13349">
    <property type="entry name" value="DUF4097"/>
    <property type="match status" value="1"/>
</dbReference>
<evidence type="ECO:0000256" key="1">
    <source>
        <dbReference type="SAM" id="MobiDB-lite"/>
    </source>
</evidence>
<evidence type="ECO:0000259" key="2">
    <source>
        <dbReference type="Pfam" id="PF13349"/>
    </source>
</evidence>
<keyword evidence="4" id="KW-1185">Reference proteome</keyword>
<dbReference type="InterPro" id="IPR025164">
    <property type="entry name" value="Toastrack_DUF4097"/>
</dbReference>
<gene>
    <name evidence="3" type="ORF">FB476_0095</name>
</gene>
<organism evidence="3 4">
    <name type="scientific">Ornithinimicrobium humiphilum</name>
    <dbReference type="NCBI Taxonomy" id="125288"/>
    <lineage>
        <taxon>Bacteria</taxon>
        <taxon>Bacillati</taxon>
        <taxon>Actinomycetota</taxon>
        <taxon>Actinomycetes</taxon>
        <taxon>Micrococcales</taxon>
        <taxon>Ornithinimicrobiaceae</taxon>
        <taxon>Ornithinimicrobium</taxon>
    </lineage>
</organism>